<keyword evidence="4" id="KW-1185">Reference proteome</keyword>
<name>A0A8J3DNG3_9HYPH</name>
<reference evidence="3" key="2">
    <citation type="submission" date="2020-09" db="EMBL/GenBank/DDBJ databases">
        <authorList>
            <person name="Sun Q."/>
            <person name="Kim S."/>
        </authorList>
    </citation>
    <scope>NUCLEOTIDE SEQUENCE</scope>
    <source>
        <strain evidence="3">KCTC 42097</strain>
    </source>
</reference>
<proteinExistence type="predicted"/>
<evidence type="ECO:0000259" key="2">
    <source>
        <dbReference type="Pfam" id="PF20109"/>
    </source>
</evidence>
<protein>
    <recommendedName>
        <fullName evidence="2">Transcriptional regulator-like domain-containing protein</fullName>
    </recommendedName>
</protein>
<reference evidence="3" key="1">
    <citation type="journal article" date="2014" name="Int. J. Syst. Evol. Microbiol.">
        <title>Complete genome sequence of Corynebacterium casei LMG S-19264T (=DSM 44701T), isolated from a smear-ripened cheese.</title>
        <authorList>
            <consortium name="US DOE Joint Genome Institute (JGI-PGF)"/>
            <person name="Walter F."/>
            <person name="Albersmeier A."/>
            <person name="Kalinowski J."/>
            <person name="Ruckert C."/>
        </authorList>
    </citation>
    <scope>NUCLEOTIDE SEQUENCE</scope>
    <source>
        <strain evidence="3">KCTC 42097</strain>
    </source>
</reference>
<dbReference type="InterPro" id="IPR045465">
    <property type="entry name" value="Trans_reg_dom"/>
</dbReference>
<evidence type="ECO:0000313" key="4">
    <source>
        <dbReference type="Proteomes" id="UP000641137"/>
    </source>
</evidence>
<comment type="caution">
    <text evidence="3">The sequence shown here is derived from an EMBL/GenBank/DDBJ whole genome shotgun (WGS) entry which is preliminary data.</text>
</comment>
<dbReference type="EMBL" id="BMZO01000005">
    <property type="protein sequence ID" value="GHC70742.1"/>
    <property type="molecule type" value="Genomic_DNA"/>
</dbReference>
<organism evidence="3 4">
    <name type="scientific">Limoniibacter endophyticus</name>
    <dbReference type="NCBI Taxonomy" id="1565040"/>
    <lineage>
        <taxon>Bacteria</taxon>
        <taxon>Pseudomonadati</taxon>
        <taxon>Pseudomonadota</taxon>
        <taxon>Alphaproteobacteria</taxon>
        <taxon>Hyphomicrobiales</taxon>
        <taxon>Bartonellaceae</taxon>
        <taxon>Limoniibacter</taxon>
    </lineage>
</organism>
<dbReference type="Pfam" id="PF20109">
    <property type="entry name" value="Trans_reg_dom"/>
    <property type="match status" value="1"/>
</dbReference>
<sequence>MRPDTSHWRDGRRYEFFDTLSVEGLAWECLRRFERYQEHYGELVAMKAEDHPYSTDAQRHWGLRFPGSSEPFRASSGRPMVAARQSGGLAR</sequence>
<feature type="domain" description="Transcriptional regulator-like" evidence="2">
    <location>
        <begin position="7"/>
        <end position="66"/>
    </location>
</feature>
<feature type="region of interest" description="Disordered" evidence="1">
    <location>
        <begin position="68"/>
        <end position="91"/>
    </location>
</feature>
<dbReference type="RefSeq" id="WP_189489600.1">
    <property type="nucleotide sequence ID" value="NZ_BMZO01000005.1"/>
</dbReference>
<evidence type="ECO:0000256" key="1">
    <source>
        <dbReference type="SAM" id="MobiDB-lite"/>
    </source>
</evidence>
<evidence type="ECO:0000313" key="3">
    <source>
        <dbReference type="EMBL" id="GHC70742.1"/>
    </source>
</evidence>
<dbReference type="Proteomes" id="UP000641137">
    <property type="component" value="Unassembled WGS sequence"/>
</dbReference>
<dbReference type="AlphaFoldDB" id="A0A8J3DNG3"/>
<gene>
    <name evidence="3" type="ORF">GCM10010136_17350</name>
</gene>
<accession>A0A8J3DNG3</accession>